<proteinExistence type="predicted"/>
<feature type="signal peptide" evidence="1">
    <location>
        <begin position="1"/>
        <end position="21"/>
    </location>
</feature>
<dbReference type="RefSeq" id="WP_218443584.1">
    <property type="nucleotide sequence ID" value="NZ_JAGSPA010000001.1"/>
</dbReference>
<name>A0ABS6SBJ8_9SPHN</name>
<evidence type="ECO:0000313" key="2">
    <source>
        <dbReference type="EMBL" id="MBV7255301.1"/>
    </source>
</evidence>
<keyword evidence="3" id="KW-1185">Reference proteome</keyword>
<dbReference type="GO" id="GO:0016787">
    <property type="term" value="F:hydrolase activity"/>
    <property type="evidence" value="ECO:0007669"/>
    <property type="project" value="UniProtKB-KW"/>
</dbReference>
<gene>
    <name evidence="2" type="ORF">KCG44_00735</name>
</gene>
<dbReference type="Proteomes" id="UP000722336">
    <property type="component" value="Unassembled WGS sequence"/>
</dbReference>
<evidence type="ECO:0000313" key="3">
    <source>
        <dbReference type="Proteomes" id="UP000722336"/>
    </source>
</evidence>
<keyword evidence="1" id="KW-0732">Signal</keyword>
<sequence length="197" mass="21284">MSRWLLTLVCVLAVIPCGVRAGEPSLADAISVQFLGDAQSAVDSNDLPRLSAVVEKDGEIVWAGEFRQSSVLERMWRSQFASTGPRTIGVGFGLGNRHGERAVFHGGATYGQASESIYLPDRRLGVILATNMGTANGVLEHLGKRILDQFVSGAATVRFSPDFDAVPHRGSAVDLTPQRLASDEAIQNDDFESLDWR</sequence>
<evidence type="ECO:0000256" key="1">
    <source>
        <dbReference type="SAM" id="SignalP"/>
    </source>
</evidence>
<accession>A0ABS6SBJ8</accession>
<protein>
    <submittedName>
        <fullName evidence="2">Serine hydrolase</fullName>
    </submittedName>
</protein>
<feature type="chain" id="PRO_5047094870" evidence="1">
    <location>
        <begin position="22"/>
        <end position="197"/>
    </location>
</feature>
<comment type="caution">
    <text evidence="2">The sequence shown here is derived from an EMBL/GenBank/DDBJ whole genome shotgun (WGS) entry which is preliminary data.</text>
</comment>
<reference evidence="2 3" key="1">
    <citation type="submission" date="2021-04" db="EMBL/GenBank/DDBJ databases">
        <authorList>
            <person name="Pira H."/>
            <person name="Risdian C."/>
            <person name="Wink J."/>
        </authorList>
    </citation>
    <scope>NUCLEOTIDE SEQUENCE [LARGE SCALE GENOMIC DNA]</scope>
    <source>
        <strain evidence="2 3">WHA3</strain>
    </source>
</reference>
<dbReference type="EMBL" id="JAGSPA010000001">
    <property type="protein sequence ID" value="MBV7255301.1"/>
    <property type="molecule type" value="Genomic_DNA"/>
</dbReference>
<organism evidence="2 3">
    <name type="scientific">Pacificimonas pallii</name>
    <dbReference type="NCBI Taxonomy" id="2827236"/>
    <lineage>
        <taxon>Bacteria</taxon>
        <taxon>Pseudomonadati</taxon>
        <taxon>Pseudomonadota</taxon>
        <taxon>Alphaproteobacteria</taxon>
        <taxon>Sphingomonadales</taxon>
        <taxon>Sphingosinicellaceae</taxon>
        <taxon>Pacificimonas</taxon>
    </lineage>
</organism>
<keyword evidence="2" id="KW-0378">Hydrolase</keyword>